<dbReference type="InterPro" id="IPR006231">
    <property type="entry name" value="MQO"/>
</dbReference>
<evidence type="ECO:0000256" key="3">
    <source>
        <dbReference type="ARBA" id="ARBA00005012"/>
    </source>
</evidence>
<accession>A0A4U2ZXR1</accession>
<comment type="catalytic activity">
    <reaction evidence="1">
        <text>(S)-malate + a quinone = a quinol + oxaloacetate</text>
        <dbReference type="Rhea" id="RHEA:46012"/>
        <dbReference type="ChEBI" id="CHEBI:15589"/>
        <dbReference type="ChEBI" id="CHEBI:16452"/>
        <dbReference type="ChEBI" id="CHEBI:24646"/>
        <dbReference type="ChEBI" id="CHEBI:132124"/>
        <dbReference type="EC" id="1.1.5.4"/>
    </reaction>
</comment>
<dbReference type="GO" id="GO:0008924">
    <property type="term" value="F:L-malate dehydrogenase (quinone) activity"/>
    <property type="evidence" value="ECO:0007669"/>
    <property type="project" value="UniProtKB-EC"/>
</dbReference>
<comment type="cofactor">
    <cofactor evidence="2">
        <name>FAD</name>
        <dbReference type="ChEBI" id="CHEBI:57692"/>
    </cofactor>
</comment>
<evidence type="ECO:0000313" key="11">
    <source>
        <dbReference type="EMBL" id="TKI80176.1"/>
    </source>
</evidence>
<name>A0A4U2ZXR1_BACMY</name>
<organism evidence="11 12">
    <name type="scientific">Bacillus mycoides</name>
    <dbReference type="NCBI Taxonomy" id="1405"/>
    <lineage>
        <taxon>Bacteria</taxon>
        <taxon>Bacillati</taxon>
        <taxon>Bacillota</taxon>
        <taxon>Bacilli</taxon>
        <taxon>Bacillales</taxon>
        <taxon>Bacillaceae</taxon>
        <taxon>Bacillus</taxon>
        <taxon>Bacillus cereus group</taxon>
    </lineage>
</organism>
<dbReference type="EMBL" id="SZOD01000959">
    <property type="protein sequence ID" value="TKI80176.1"/>
    <property type="molecule type" value="Genomic_DNA"/>
</dbReference>
<evidence type="ECO:0000256" key="2">
    <source>
        <dbReference type="ARBA" id="ARBA00001974"/>
    </source>
</evidence>
<evidence type="ECO:0000256" key="7">
    <source>
        <dbReference type="ARBA" id="ARBA00022827"/>
    </source>
</evidence>
<feature type="non-terminal residue" evidence="11">
    <location>
        <position position="1"/>
    </location>
</feature>
<evidence type="ECO:0000256" key="5">
    <source>
        <dbReference type="ARBA" id="ARBA00022532"/>
    </source>
</evidence>
<dbReference type="RefSeq" id="WP_137059183.1">
    <property type="nucleotide sequence ID" value="NZ_SZOD01000959.1"/>
</dbReference>
<reference evidence="11 12" key="1">
    <citation type="journal article" date="2019" name="Environ. Microbiol.">
        <title>An active ?-lactamase is a part of an orchestrated cell wall stress resistance network of Bacillus subtilis and related rhizosphere species.</title>
        <authorList>
            <person name="Bucher T."/>
            <person name="Keren-Paz A."/>
            <person name="Hausser J."/>
            <person name="Olender T."/>
            <person name="Cytryn E."/>
            <person name="Kolodkin-Gal I."/>
        </authorList>
    </citation>
    <scope>NUCLEOTIDE SEQUENCE [LARGE SCALE GENOMIC DNA]</scope>
    <source>
        <strain evidence="11 12">I186</strain>
    </source>
</reference>
<dbReference type="AlphaFoldDB" id="A0A4U2ZXR1"/>
<keyword evidence="7" id="KW-0274">FAD</keyword>
<evidence type="ECO:0000313" key="12">
    <source>
        <dbReference type="Proteomes" id="UP000305524"/>
    </source>
</evidence>
<dbReference type="UniPathway" id="UPA00223">
    <property type="reaction ID" value="UER01008"/>
</dbReference>
<protein>
    <recommendedName>
        <fullName evidence="4">malate dehydrogenase (quinone)</fullName>
        <ecNumber evidence="4">1.1.5.4</ecNumber>
    </recommendedName>
    <alternativeName>
        <fullName evidence="10">MQO</fullName>
    </alternativeName>
    <alternativeName>
        <fullName evidence="9">Malate dehydrogenase [quinone]</fullName>
    </alternativeName>
</protein>
<evidence type="ECO:0000256" key="6">
    <source>
        <dbReference type="ARBA" id="ARBA00022630"/>
    </source>
</evidence>
<evidence type="ECO:0000256" key="4">
    <source>
        <dbReference type="ARBA" id="ARBA00013026"/>
    </source>
</evidence>
<keyword evidence="8" id="KW-0560">Oxidoreductase</keyword>
<gene>
    <name evidence="11" type="ORF">FC701_29215</name>
</gene>
<dbReference type="GO" id="GO:0006099">
    <property type="term" value="P:tricarboxylic acid cycle"/>
    <property type="evidence" value="ECO:0007669"/>
    <property type="project" value="UniProtKB-UniPathway"/>
</dbReference>
<evidence type="ECO:0000256" key="10">
    <source>
        <dbReference type="ARBA" id="ARBA00031550"/>
    </source>
</evidence>
<comment type="caution">
    <text evidence="11">The sequence shown here is derived from an EMBL/GenBank/DDBJ whole genome shotgun (WGS) entry which is preliminary data.</text>
</comment>
<evidence type="ECO:0000256" key="8">
    <source>
        <dbReference type="ARBA" id="ARBA00023002"/>
    </source>
</evidence>
<evidence type="ECO:0000256" key="9">
    <source>
        <dbReference type="ARBA" id="ARBA00030660"/>
    </source>
</evidence>
<dbReference type="Proteomes" id="UP000305524">
    <property type="component" value="Unassembled WGS sequence"/>
</dbReference>
<evidence type="ECO:0000256" key="1">
    <source>
        <dbReference type="ARBA" id="ARBA00001139"/>
    </source>
</evidence>
<proteinExistence type="predicted"/>
<comment type="pathway">
    <text evidence="3">Carbohydrate metabolism; tricarboxylic acid cycle; oxaloacetate from (S)-malate (quinone route): step 1/1.</text>
</comment>
<sequence>TGSNLDLIGSVKPNNVLTMLAAGVKEMGLTKYLIQQVMLSHEKRMEELREFIPNAKSEDWDTVVAGQRVQVIKDTDAGGKGTLQFGTEVVSANDGSIAALLGASPGASTAVHVMLEVLEKCFPERILEWEPKIKEMVPSYGVSLTENPRLFQELHASTGRTLGLNEKEAVHN</sequence>
<keyword evidence="5" id="KW-0816">Tricarboxylic acid cycle</keyword>
<dbReference type="EC" id="1.1.5.4" evidence="4"/>
<keyword evidence="6" id="KW-0285">Flavoprotein</keyword>
<dbReference type="Pfam" id="PF06039">
    <property type="entry name" value="Mqo"/>
    <property type="match status" value="1"/>
</dbReference>